<keyword evidence="17" id="KW-0464">Manganese</keyword>
<dbReference type="Pfam" id="PF01068">
    <property type="entry name" value="DNA_ligase_A_M"/>
    <property type="match status" value="1"/>
</dbReference>
<dbReference type="GO" id="GO:0003910">
    <property type="term" value="F:DNA ligase (ATP) activity"/>
    <property type="evidence" value="ECO:0007669"/>
    <property type="project" value="UniProtKB-EC"/>
</dbReference>
<keyword evidence="14" id="KW-0238">DNA-binding</keyword>
<keyword evidence="6" id="KW-0540">Nuclease</keyword>
<proteinExistence type="inferred from homology"/>
<evidence type="ECO:0000256" key="4">
    <source>
        <dbReference type="ARBA" id="ARBA00022679"/>
    </source>
</evidence>
<dbReference type="Gene3D" id="3.30.470.30">
    <property type="entry name" value="DNA ligase/mRNA capping enzyme"/>
    <property type="match status" value="1"/>
</dbReference>
<feature type="domain" description="ATP-dependent DNA ligase family profile" evidence="23">
    <location>
        <begin position="115"/>
        <end position="205"/>
    </location>
</feature>
<dbReference type="InterPro" id="IPR014146">
    <property type="entry name" value="LigD_ligase_dom"/>
</dbReference>
<dbReference type="EC" id="6.5.1.1" evidence="2"/>
<evidence type="ECO:0000256" key="3">
    <source>
        <dbReference type="ARBA" id="ARBA00022598"/>
    </source>
</evidence>
<keyword evidence="5" id="KW-0548">Nucleotidyltransferase</keyword>
<keyword evidence="10" id="KW-0378">Hydrolase</keyword>
<evidence type="ECO:0000256" key="15">
    <source>
        <dbReference type="ARBA" id="ARBA00023172"/>
    </source>
</evidence>
<dbReference type="GO" id="GO:0006310">
    <property type="term" value="P:DNA recombination"/>
    <property type="evidence" value="ECO:0007669"/>
    <property type="project" value="UniProtKB-KW"/>
</dbReference>
<dbReference type="PROSITE" id="PS00697">
    <property type="entry name" value="DNA_LIGASE_A1"/>
    <property type="match status" value="1"/>
</dbReference>
<dbReference type="GO" id="GO:0003887">
    <property type="term" value="F:DNA-directed DNA polymerase activity"/>
    <property type="evidence" value="ECO:0007669"/>
    <property type="project" value="UniProtKB-KW"/>
</dbReference>
<keyword evidence="3 24" id="KW-0436">Ligase</keyword>
<evidence type="ECO:0000259" key="23">
    <source>
        <dbReference type="PROSITE" id="PS50160"/>
    </source>
</evidence>
<comment type="similarity">
    <text evidence="21">In the C-terminal section; belongs to the ATP-dependent DNA ligase family.</text>
</comment>
<gene>
    <name evidence="24" type="primary">ligD</name>
    <name evidence="24" type="ORF">CFK37_12580</name>
</gene>
<keyword evidence="15" id="KW-0233">DNA recombination</keyword>
<evidence type="ECO:0000256" key="17">
    <source>
        <dbReference type="ARBA" id="ARBA00023211"/>
    </source>
</evidence>
<dbReference type="GO" id="GO:0005524">
    <property type="term" value="F:ATP binding"/>
    <property type="evidence" value="ECO:0007669"/>
    <property type="project" value="UniProtKB-KW"/>
</dbReference>
<dbReference type="Gene3D" id="3.90.920.10">
    <property type="entry name" value="DNA primase, PRIM domain"/>
    <property type="match status" value="1"/>
</dbReference>
<dbReference type="GO" id="GO:0003677">
    <property type="term" value="F:DNA binding"/>
    <property type="evidence" value="ECO:0007669"/>
    <property type="project" value="UniProtKB-KW"/>
</dbReference>
<evidence type="ECO:0000256" key="21">
    <source>
        <dbReference type="ARBA" id="ARBA00049981"/>
    </source>
</evidence>
<dbReference type="Pfam" id="PF21686">
    <property type="entry name" value="LigD_Prim-Pol"/>
    <property type="match status" value="1"/>
</dbReference>
<dbReference type="NCBIfam" id="TIGR02776">
    <property type="entry name" value="NHEJ_ligase_prk"/>
    <property type="match status" value="1"/>
</dbReference>
<keyword evidence="11" id="KW-0269">Exonuclease</keyword>
<dbReference type="InterPro" id="IPR016059">
    <property type="entry name" value="DNA_ligase_ATP-dep_CS"/>
</dbReference>
<evidence type="ECO:0000256" key="12">
    <source>
        <dbReference type="ARBA" id="ARBA00022840"/>
    </source>
</evidence>
<evidence type="ECO:0000256" key="6">
    <source>
        <dbReference type="ARBA" id="ARBA00022722"/>
    </source>
</evidence>
<dbReference type="CDD" id="cd07906">
    <property type="entry name" value="Adenylation_DNA_ligase_LigD_LigC"/>
    <property type="match status" value="1"/>
</dbReference>
<dbReference type="InterPro" id="IPR014143">
    <property type="entry name" value="NHEJ_ligase_prk"/>
</dbReference>
<comment type="cofactor">
    <cofactor evidence="1">
        <name>Mn(2+)</name>
        <dbReference type="ChEBI" id="CHEBI:29035"/>
    </cofactor>
</comment>
<evidence type="ECO:0000256" key="18">
    <source>
        <dbReference type="ARBA" id="ARBA00023268"/>
    </source>
</evidence>
<evidence type="ECO:0000256" key="2">
    <source>
        <dbReference type="ARBA" id="ARBA00012727"/>
    </source>
</evidence>
<keyword evidence="4" id="KW-0808">Transferase</keyword>
<dbReference type="EMBL" id="CP022315">
    <property type="protein sequence ID" value="ASK64403.1"/>
    <property type="molecule type" value="Genomic_DNA"/>
</dbReference>
<organism evidence="24 25">
    <name type="scientific">Virgibacillus phasianinus</name>
    <dbReference type="NCBI Taxonomy" id="2017483"/>
    <lineage>
        <taxon>Bacteria</taxon>
        <taxon>Bacillati</taxon>
        <taxon>Bacillota</taxon>
        <taxon>Bacilli</taxon>
        <taxon>Bacillales</taxon>
        <taxon>Bacillaceae</taxon>
        <taxon>Virgibacillus</taxon>
    </lineage>
</organism>
<evidence type="ECO:0000256" key="5">
    <source>
        <dbReference type="ARBA" id="ARBA00022695"/>
    </source>
</evidence>
<evidence type="ECO:0000256" key="11">
    <source>
        <dbReference type="ARBA" id="ARBA00022839"/>
    </source>
</evidence>
<dbReference type="GO" id="GO:0006281">
    <property type="term" value="P:DNA repair"/>
    <property type="evidence" value="ECO:0007669"/>
    <property type="project" value="UniProtKB-KW"/>
</dbReference>
<keyword evidence="25" id="KW-1185">Reference proteome</keyword>
<protein>
    <recommendedName>
        <fullName evidence="2">DNA ligase (ATP)</fullName>
        <ecNumber evidence="2">6.5.1.1</ecNumber>
    </recommendedName>
    <alternativeName>
        <fullName evidence="19">NHEJ DNA polymerase</fullName>
    </alternativeName>
</protein>
<dbReference type="NCBIfam" id="NF007211">
    <property type="entry name" value="PRK09633.1"/>
    <property type="match status" value="1"/>
</dbReference>
<keyword evidence="9" id="KW-0227">DNA damage</keyword>
<keyword evidence="18" id="KW-0511">Multifunctional enzyme</keyword>
<dbReference type="PROSITE" id="PS50160">
    <property type="entry name" value="DNA_LIGASE_A3"/>
    <property type="match status" value="1"/>
</dbReference>
<accession>A0A220U9H8</accession>
<dbReference type="AlphaFoldDB" id="A0A220U9H8"/>
<reference evidence="24 25" key="1">
    <citation type="submission" date="2017-07" db="EMBL/GenBank/DDBJ databases">
        <title>Virgibacillus sp. LM2416.</title>
        <authorList>
            <person name="Tak E.J."/>
            <person name="Bae J.-W."/>
        </authorList>
    </citation>
    <scope>NUCLEOTIDE SEQUENCE [LARGE SCALE GENOMIC DNA]</scope>
    <source>
        <strain evidence="24 25">LM2416</strain>
    </source>
</reference>
<dbReference type="NCBIfam" id="TIGR02779">
    <property type="entry name" value="NHEJ_ligase_lig"/>
    <property type="match status" value="1"/>
</dbReference>
<dbReference type="InterPro" id="IPR014145">
    <property type="entry name" value="LigD_pol_dom"/>
</dbReference>
<evidence type="ECO:0000313" key="25">
    <source>
        <dbReference type="Proteomes" id="UP000198312"/>
    </source>
</evidence>
<evidence type="ECO:0000256" key="16">
    <source>
        <dbReference type="ARBA" id="ARBA00023204"/>
    </source>
</evidence>
<sequence>MKLMQPIPRMQIPTGNEWVYEVKYDGFRCVLHWEKDTIRLFSRNDVELTTNFPEIISFCSINQAIIEEYLPVELDGEIVIINNEFQANFPAIQKRGRLNKKETIDKAAGIRPATFLAFDLLRENGSSLMNKTYSERKKELSAFFKSAKFEPSISRLNRLSLIPSYRNADELWEIVFAFKGEGVIAKKKGSFYGLGKQHTDWLKIKNWRKFEGILTDFDTKNDYFNVKVYDGDQLVDAGKCKHGVDESEIATLHELFTTKGTKSGSEFRLPPAICAEVNTLDFVKHEIREPSINRILVNTNAADCTVQKMKVNMAMLPETVEASKINKLFWPEDGVTKGDLLTYLREISPYMLPFLKDRILTLIRCPDGVQGEYFFQKHLPDYAPSFITSYPTNDEVFFICNKLETLLWFGNHGALEFHTPFQTAGSANPAEIVFDLDPPDRERFPLAIQAANILKQMLDDLKLISFVKTSGNKGIQVHIPIPKDSLTYDETGIFTEAIAMTMENAYPALFTTERLKKNRKERMYIDYVQHAMDKTIINAYSPRKTNRATVSTPLFWEEVKEGLTPEMFTINNVAERVKTLGCPFTGYNVTGERQQMTNILNLLRQKK</sequence>
<dbReference type="InterPro" id="IPR012310">
    <property type="entry name" value="DNA_ligase_ATP-dep_cent"/>
</dbReference>
<keyword evidence="8" id="KW-0547">Nucleotide-binding</keyword>
<evidence type="ECO:0000256" key="19">
    <source>
        <dbReference type="ARBA" id="ARBA00029943"/>
    </source>
</evidence>
<evidence type="ECO:0000256" key="10">
    <source>
        <dbReference type="ARBA" id="ARBA00022801"/>
    </source>
</evidence>
<evidence type="ECO:0000256" key="22">
    <source>
        <dbReference type="ARBA" id="ARBA00049990"/>
    </source>
</evidence>
<keyword evidence="16" id="KW-0234">DNA repair</keyword>
<comment type="similarity">
    <text evidence="22">In the N-terminal section; belongs to the LigD polymerase family.</text>
</comment>
<dbReference type="GO" id="GO:0004527">
    <property type="term" value="F:exonuclease activity"/>
    <property type="evidence" value="ECO:0007669"/>
    <property type="project" value="UniProtKB-KW"/>
</dbReference>
<keyword evidence="7" id="KW-0479">Metal-binding</keyword>
<dbReference type="Proteomes" id="UP000198312">
    <property type="component" value="Chromosome"/>
</dbReference>
<evidence type="ECO:0000256" key="8">
    <source>
        <dbReference type="ARBA" id="ARBA00022741"/>
    </source>
</evidence>
<dbReference type="PANTHER" id="PTHR42705:SF2">
    <property type="entry name" value="BIFUNCTIONAL NON-HOMOLOGOUS END JOINING PROTEIN LIGD"/>
    <property type="match status" value="1"/>
</dbReference>
<dbReference type="KEGG" id="vil:CFK37_12580"/>
<comment type="catalytic activity">
    <reaction evidence="20">
        <text>ATP + (deoxyribonucleotide)n-3'-hydroxyl + 5'-phospho-(deoxyribonucleotide)m = (deoxyribonucleotide)n+m + AMP + diphosphate.</text>
        <dbReference type="EC" id="6.5.1.1"/>
    </reaction>
</comment>
<evidence type="ECO:0000256" key="9">
    <source>
        <dbReference type="ARBA" id="ARBA00022763"/>
    </source>
</evidence>
<evidence type="ECO:0000313" key="24">
    <source>
        <dbReference type="EMBL" id="ASK64403.1"/>
    </source>
</evidence>
<evidence type="ECO:0000256" key="20">
    <source>
        <dbReference type="ARBA" id="ARBA00034003"/>
    </source>
</evidence>
<dbReference type="OrthoDB" id="9802472at2"/>
<keyword evidence="12" id="KW-0067">ATP-binding</keyword>
<dbReference type="GO" id="GO:0046872">
    <property type="term" value="F:metal ion binding"/>
    <property type="evidence" value="ECO:0007669"/>
    <property type="project" value="UniProtKB-KW"/>
</dbReference>
<evidence type="ECO:0000256" key="13">
    <source>
        <dbReference type="ARBA" id="ARBA00022932"/>
    </source>
</evidence>
<evidence type="ECO:0000256" key="1">
    <source>
        <dbReference type="ARBA" id="ARBA00001936"/>
    </source>
</evidence>
<dbReference type="NCBIfam" id="TIGR02778">
    <property type="entry name" value="ligD_pol"/>
    <property type="match status" value="1"/>
</dbReference>
<dbReference type="PANTHER" id="PTHR42705">
    <property type="entry name" value="BIFUNCTIONAL NON-HOMOLOGOUS END JOINING PROTEIN LIGD"/>
    <property type="match status" value="1"/>
</dbReference>
<dbReference type="InterPro" id="IPR052171">
    <property type="entry name" value="NHEJ_LigD"/>
</dbReference>
<evidence type="ECO:0000256" key="14">
    <source>
        <dbReference type="ARBA" id="ARBA00023125"/>
    </source>
</evidence>
<name>A0A220U9H8_9BACI</name>
<evidence type="ECO:0000256" key="7">
    <source>
        <dbReference type="ARBA" id="ARBA00022723"/>
    </source>
</evidence>
<dbReference type="SUPFAM" id="SSF56091">
    <property type="entry name" value="DNA ligase/mRNA capping enzyme, catalytic domain"/>
    <property type="match status" value="1"/>
</dbReference>
<keyword evidence="13" id="KW-0239">DNA-directed DNA polymerase</keyword>